<keyword evidence="3" id="KW-0285">Flavoprotein</keyword>
<dbReference type="Pfam" id="PF07992">
    <property type="entry name" value="Pyr_redox_2"/>
    <property type="match status" value="1"/>
</dbReference>
<dbReference type="PRINTS" id="PR00419">
    <property type="entry name" value="ADXRDTASE"/>
</dbReference>
<dbReference type="InterPro" id="IPR023753">
    <property type="entry name" value="FAD/NAD-binding_dom"/>
</dbReference>
<evidence type="ECO:0000256" key="7">
    <source>
        <dbReference type="PIRSR" id="PIRSR000362-1"/>
    </source>
</evidence>
<feature type="domain" description="FAD/NAD(P)-binding" evidence="9">
    <location>
        <begin position="3"/>
        <end position="168"/>
    </location>
</feature>
<evidence type="ECO:0000256" key="2">
    <source>
        <dbReference type="ARBA" id="ARBA00008312"/>
    </source>
</evidence>
<name>A0A418SJX9_9RHOB</name>
<protein>
    <submittedName>
        <fullName evidence="10">NADPH-ferredoxin reductase FprA</fullName>
        <ecNumber evidence="10">1.18.1.2</ecNumber>
    </submittedName>
</protein>
<comment type="similarity">
    <text evidence="2">Belongs to the ferredoxin--NADP reductase type 1 family.</text>
</comment>
<feature type="binding site" evidence="8">
    <location>
        <begin position="152"/>
        <end position="155"/>
    </location>
    <ligand>
        <name>NADP(+)</name>
        <dbReference type="ChEBI" id="CHEBI:58349"/>
    </ligand>
</feature>
<dbReference type="Gene3D" id="3.50.50.60">
    <property type="entry name" value="FAD/NAD(P)-binding domain"/>
    <property type="match status" value="1"/>
</dbReference>
<feature type="binding site" evidence="7">
    <location>
        <position position="12"/>
    </location>
    <ligand>
        <name>FAD</name>
        <dbReference type="ChEBI" id="CHEBI:57692"/>
    </ligand>
</feature>
<feature type="binding site" evidence="7">
    <location>
        <begin position="335"/>
        <end position="337"/>
    </location>
    <ligand>
        <name>FAD</name>
        <dbReference type="ChEBI" id="CHEBI:57692"/>
    </ligand>
</feature>
<organism evidence="10 11">
    <name type="scientific">Pseudooceanicola algae</name>
    <dbReference type="NCBI Taxonomy" id="1537215"/>
    <lineage>
        <taxon>Bacteria</taxon>
        <taxon>Pseudomonadati</taxon>
        <taxon>Pseudomonadota</taxon>
        <taxon>Alphaproteobacteria</taxon>
        <taxon>Rhodobacterales</taxon>
        <taxon>Paracoccaceae</taxon>
        <taxon>Pseudooceanicola</taxon>
    </lineage>
</organism>
<dbReference type="InterPro" id="IPR036188">
    <property type="entry name" value="FAD/NAD-bd_sf"/>
</dbReference>
<feature type="binding site" evidence="7">
    <location>
        <position position="328"/>
    </location>
    <ligand>
        <name>FAD</name>
        <dbReference type="ChEBI" id="CHEBI:57692"/>
    </ligand>
</feature>
<dbReference type="RefSeq" id="WP_119838056.1">
    <property type="nucleotide sequence ID" value="NZ_CP060436.1"/>
</dbReference>
<evidence type="ECO:0000313" key="11">
    <source>
        <dbReference type="Proteomes" id="UP000283786"/>
    </source>
</evidence>
<dbReference type="OrthoDB" id="9803192at2"/>
<dbReference type="AlphaFoldDB" id="A0A418SJX9"/>
<dbReference type="Gene3D" id="3.40.50.720">
    <property type="entry name" value="NAD(P)-binding Rossmann-like Domain"/>
    <property type="match status" value="1"/>
</dbReference>
<dbReference type="PIRSF" id="PIRSF000362">
    <property type="entry name" value="FNR"/>
    <property type="match status" value="1"/>
</dbReference>
<keyword evidence="5 8" id="KW-0521">NADP</keyword>
<dbReference type="Proteomes" id="UP000283786">
    <property type="component" value="Chromosome"/>
</dbReference>
<proteinExistence type="inferred from homology"/>
<dbReference type="PANTHER" id="PTHR48467:SF1">
    <property type="entry name" value="GLUTAMATE SYNTHASE 1 [NADH], CHLOROPLASTIC-LIKE"/>
    <property type="match status" value="1"/>
</dbReference>
<evidence type="ECO:0000256" key="1">
    <source>
        <dbReference type="ARBA" id="ARBA00001974"/>
    </source>
</evidence>
<keyword evidence="4 7" id="KW-0274">FAD</keyword>
<sequence>MIQIAIVGAGPSGCYLAQALLKAVPGAHIDILDRLPVPFGLVRYGVAPDHQGTKAVARQFARLFEKQGVGFIGNVTLGQEGEGGTLSLSELQSAYDVVVLALGLPKDRALPLPGAALPGVIGAGQLTRHWNDHPDDSASLPDLGRRVVIVGQGNVAIDVLRILAKRAEHFDGSDLAHRHSDHIAAAGIESIDILGRSPAHEAKFDPVMVKELAKLPHMGFAFEGLAHSGAASQDDARLEALANLPAAADHDIRVTFHFGATPTRLTGTDRVSAAQFDCDGAELSLPCDTVVSAIGFETHVPGLRDDLLAGAEDAALGVLRPGLYAAGWFARGPRGTIPENRQAAQALAARIAQDLGTLPKTSKTGAAALAARLSGLTDYAGWQRIDAAELAACDAGRVRAKVADLTDMLTLAAGRAQDHPETET</sequence>
<evidence type="ECO:0000259" key="9">
    <source>
        <dbReference type="Pfam" id="PF07992"/>
    </source>
</evidence>
<dbReference type="InterPro" id="IPR055275">
    <property type="entry name" value="Ferredox_Rdtase"/>
</dbReference>
<reference evidence="10 11" key="1">
    <citation type="submission" date="2020-08" db="EMBL/GenBank/DDBJ databases">
        <title>Genome sequence of Rhodobacteraceae bacterium Lw-13e.</title>
        <authorList>
            <person name="Poehlein A."/>
            <person name="Wolter L."/>
            <person name="Daniel R."/>
            <person name="Brinkhoff T."/>
        </authorList>
    </citation>
    <scope>NUCLEOTIDE SEQUENCE [LARGE SCALE GENOMIC DNA]</scope>
    <source>
        <strain evidence="10 11">Lw-13e</strain>
    </source>
</reference>
<gene>
    <name evidence="10" type="primary">fprA_1</name>
    <name evidence="10" type="ORF">PSAL_034940</name>
</gene>
<evidence type="ECO:0000256" key="5">
    <source>
        <dbReference type="ARBA" id="ARBA00022857"/>
    </source>
</evidence>
<dbReference type="PANTHER" id="PTHR48467">
    <property type="entry name" value="GLUTAMATE SYNTHASE 1 [NADH], CHLOROPLASTIC-LIKE"/>
    <property type="match status" value="1"/>
</dbReference>
<dbReference type="EMBL" id="CP060436">
    <property type="protein sequence ID" value="QPM92230.1"/>
    <property type="molecule type" value="Genomic_DNA"/>
</dbReference>
<evidence type="ECO:0000256" key="3">
    <source>
        <dbReference type="ARBA" id="ARBA00022630"/>
    </source>
</evidence>
<keyword evidence="6 10" id="KW-0560">Oxidoreductase</keyword>
<feature type="binding site" evidence="8">
    <location>
        <position position="335"/>
    </location>
    <ligand>
        <name>NADP(+)</name>
        <dbReference type="ChEBI" id="CHEBI:58349"/>
    </ligand>
</feature>
<dbReference type="InterPro" id="IPR021163">
    <property type="entry name" value="Ferredox_Rdtase_adrenod"/>
</dbReference>
<evidence type="ECO:0000256" key="6">
    <source>
        <dbReference type="ARBA" id="ARBA00023002"/>
    </source>
</evidence>
<dbReference type="KEGG" id="palw:PSAL_034940"/>
<evidence type="ECO:0000313" key="10">
    <source>
        <dbReference type="EMBL" id="QPM92230.1"/>
    </source>
</evidence>
<evidence type="ECO:0000256" key="4">
    <source>
        <dbReference type="ARBA" id="ARBA00022827"/>
    </source>
</evidence>
<comment type="cofactor">
    <cofactor evidence="1 7">
        <name>FAD</name>
        <dbReference type="ChEBI" id="CHEBI:57692"/>
    </cofactor>
</comment>
<accession>A0A418SJX9</accession>
<dbReference type="SUPFAM" id="SSF51971">
    <property type="entry name" value="Nucleotide-binding domain"/>
    <property type="match status" value="1"/>
</dbReference>
<feature type="binding site" evidence="7">
    <location>
        <position position="77"/>
    </location>
    <ligand>
        <name>FAD</name>
        <dbReference type="ChEBI" id="CHEBI:57692"/>
    </ligand>
</feature>
<feature type="binding site" evidence="7">
    <location>
        <position position="41"/>
    </location>
    <ligand>
        <name>FAD</name>
        <dbReference type="ChEBI" id="CHEBI:57692"/>
    </ligand>
</feature>
<evidence type="ECO:0000256" key="8">
    <source>
        <dbReference type="PIRSR" id="PIRSR000362-2"/>
    </source>
</evidence>
<dbReference type="GO" id="GO:0004324">
    <property type="term" value="F:ferredoxin-NADP+ reductase activity"/>
    <property type="evidence" value="ECO:0007669"/>
    <property type="project" value="UniProtKB-EC"/>
</dbReference>
<dbReference type="EC" id="1.18.1.2" evidence="10"/>
<keyword evidence="11" id="KW-1185">Reference proteome</keyword>